<evidence type="ECO:0000313" key="1">
    <source>
        <dbReference type="EMBL" id="PIZ46074.1"/>
    </source>
</evidence>
<dbReference type="Proteomes" id="UP000228920">
    <property type="component" value="Unassembled WGS sequence"/>
</dbReference>
<dbReference type="AlphaFoldDB" id="A0A2M7TI95"/>
<dbReference type="EMBL" id="PFNL01000112">
    <property type="protein sequence ID" value="PIZ46074.1"/>
    <property type="molecule type" value="Genomic_DNA"/>
</dbReference>
<reference evidence="2" key="1">
    <citation type="submission" date="2017-09" db="EMBL/GenBank/DDBJ databases">
        <title>Depth-based differentiation of microbial function through sediment-hosted aquifers and enrichment of novel symbionts in the deep terrestrial subsurface.</title>
        <authorList>
            <person name="Probst A.J."/>
            <person name="Ladd B."/>
            <person name="Jarett J.K."/>
            <person name="Geller-Mcgrath D.E."/>
            <person name="Sieber C.M.K."/>
            <person name="Emerson J.B."/>
            <person name="Anantharaman K."/>
            <person name="Thomas B.C."/>
            <person name="Malmstrom R."/>
            <person name="Stieglmeier M."/>
            <person name="Klingl A."/>
            <person name="Woyke T."/>
            <person name="Ryan C.M."/>
            <person name="Banfield J.F."/>
        </authorList>
    </citation>
    <scope>NUCLEOTIDE SEQUENCE [LARGE SCALE GENOMIC DNA]</scope>
</reference>
<comment type="caution">
    <text evidence="1">The sequence shown here is derived from an EMBL/GenBank/DDBJ whole genome shotgun (WGS) entry which is preliminary data.</text>
</comment>
<proteinExistence type="predicted"/>
<evidence type="ECO:0000313" key="2">
    <source>
        <dbReference type="Proteomes" id="UP000228920"/>
    </source>
</evidence>
<gene>
    <name evidence="1" type="ORF">COY32_03905</name>
</gene>
<protein>
    <submittedName>
        <fullName evidence="1">Uncharacterized protein</fullName>
    </submittedName>
</protein>
<accession>A0A2M7TI95</accession>
<organism evidence="1 2">
    <name type="scientific">candidate division WWE3 bacterium CG_4_10_14_0_2_um_filter_41_14</name>
    <dbReference type="NCBI Taxonomy" id="1975072"/>
    <lineage>
        <taxon>Bacteria</taxon>
        <taxon>Katanobacteria</taxon>
    </lineage>
</organism>
<sequence>MFRNTNHVIDAIARMLKTTDQSQVPPNEKLWQRTVAGAIQTHHLSQSCDHYKIATKLALAYPGPGVLNWYAILMLTTGGLCDNFYDPTAVATLSRAFNAWEVRKRQLQALEWYGLRVNLSRGIPERLIPEISDPLKNAVFAVDVSMASEKSYPGISIIAQNVYREFGGALRFPKENVAYMLSFYPETKVPAFRWYQLIQCLNLARKMPFKPQAFFDRDGGHHFETVLDVVRAINLIGQMVDVPDELLLSEEVFVA</sequence>
<name>A0A2M7TI95_UNCKA</name>